<keyword evidence="1" id="KW-0812">Transmembrane</keyword>
<dbReference type="InterPro" id="IPR010865">
    <property type="entry name" value="DUF1499"/>
</dbReference>
<name>A0A3B0W5Z7_9ZZZZ</name>
<dbReference type="Pfam" id="PF07386">
    <property type="entry name" value="DUF1499"/>
    <property type="match status" value="1"/>
</dbReference>
<proteinExistence type="predicted"/>
<accession>A0A3B0W5Z7</accession>
<protein>
    <recommendedName>
        <fullName evidence="3">DUF1499 domain-containing protein</fullName>
    </recommendedName>
</protein>
<keyword evidence="1" id="KW-1133">Transmembrane helix</keyword>
<feature type="transmembrane region" description="Helical" evidence="1">
    <location>
        <begin position="6"/>
        <end position="23"/>
    </location>
</feature>
<evidence type="ECO:0008006" key="3">
    <source>
        <dbReference type="Google" id="ProtNLM"/>
    </source>
</evidence>
<dbReference type="AlphaFoldDB" id="A0A3B0W5Z7"/>
<keyword evidence="1" id="KW-0472">Membrane</keyword>
<gene>
    <name evidence="2" type="ORF">MNBD_GAMMA06-935</name>
</gene>
<dbReference type="EMBL" id="UOFD01000028">
    <property type="protein sequence ID" value="VAW51338.1"/>
    <property type="molecule type" value="Genomic_DNA"/>
</dbReference>
<reference evidence="2" key="1">
    <citation type="submission" date="2018-06" db="EMBL/GenBank/DDBJ databases">
        <authorList>
            <person name="Zhirakovskaya E."/>
        </authorList>
    </citation>
    <scope>NUCLEOTIDE SEQUENCE</scope>
</reference>
<organism evidence="2">
    <name type="scientific">hydrothermal vent metagenome</name>
    <dbReference type="NCBI Taxonomy" id="652676"/>
    <lineage>
        <taxon>unclassified sequences</taxon>
        <taxon>metagenomes</taxon>
        <taxon>ecological metagenomes</taxon>
    </lineage>
</organism>
<evidence type="ECO:0000313" key="2">
    <source>
        <dbReference type="EMBL" id="VAW51338.1"/>
    </source>
</evidence>
<sequence length="153" mass="17257">MAVAKIIVFVITVLVGLVFFTLYRNDANLFQAPGFYQRLTTYLSSNTAETSANHAFEELRTPIFHHDAEKMYQRVLNAATKLGWVVLAKDDDNQNVNFVVRSPVFSFEDDVYVQVTFVDMDESSLYIQSSSRTGRADLAANVGHIQALVEKLQ</sequence>
<evidence type="ECO:0000256" key="1">
    <source>
        <dbReference type="SAM" id="Phobius"/>
    </source>
</evidence>